<gene>
    <name evidence="1" type="ORF">HID58_028555</name>
</gene>
<evidence type="ECO:0000313" key="1">
    <source>
        <dbReference type="EMBL" id="KAH0914109.1"/>
    </source>
</evidence>
<proteinExistence type="predicted"/>
<keyword evidence="2" id="KW-1185">Reference proteome</keyword>
<accession>A0ABQ8CAK0</accession>
<comment type="caution">
    <text evidence="1">The sequence shown here is derived from an EMBL/GenBank/DDBJ whole genome shotgun (WGS) entry which is preliminary data.</text>
</comment>
<evidence type="ECO:0000313" key="2">
    <source>
        <dbReference type="Proteomes" id="UP000824890"/>
    </source>
</evidence>
<dbReference type="Proteomes" id="UP000824890">
    <property type="component" value="Unassembled WGS sequence"/>
</dbReference>
<organism evidence="1 2">
    <name type="scientific">Brassica napus</name>
    <name type="common">Rape</name>
    <dbReference type="NCBI Taxonomy" id="3708"/>
    <lineage>
        <taxon>Eukaryota</taxon>
        <taxon>Viridiplantae</taxon>
        <taxon>Streptophyta</taxon>
        <taxon>Embryophyta</taxon>
        <taxon>Tracheophyta</taxon>
        <taxon>Spermatophyta</taxon>
        <taxon>Magnoliopsida</taxon>
        <taxon>eudicotyledons</taxon>
        <taxon>Gunneridae</taxon>
        <taxon>Pentapetalae</taxon>
        <taxon>rosids</taxon>
        <taxon>malvids</taxon>
        <taxon>Brassicales</taxon>
        <taxon>Brassicaceae</taxon>
        <taxon>Brassiceae</taxon>
        <taxon>Brassica</taxon>
    </lineage>
</organism>
<dbReference type="PROSITE" id="PS51257">
    <property type="entry name" value="PROKAR_LIPOPROTEIN"/>
    <property type="match status" value="1"/>
</dbReference>
<sequence>MRQWWLFSDGHASSSLEDEILVYASSWTSCLFPCLCPHEVLIGSATPPPSSSRRVFPFILHGGLGDPRSERVCAWVLSQVEL</sequence>
<dbReference type="EMBL" id="JAGKQM010000008">
    <property type="protein sequence ID" value="KAH0914109.1"/>
    <property type="molecule type" value="Genomic_DNA"/>
</dbReference>
<reference evidence="1 2" key="1">
    <citation type="submission" date="2021-05" db="EMBL/GenBank/DDBJ databases">
        <title>Genome Assembly of Synthetic Allotetraploid Brassica napus Reveals Homoeologous Exchanges between Subgenomes.</title>
        <authorList>
            <person name="Davis J.T."/>
        </authorList>
    </citation>
    <scope>NUCLEOTIDE SEQUENCE [LARGE SCALE GENOMIC DNA]</scope>
    <source>
        <strain evidence="2">cv. Da-Ae</strain>
        <tissue evidence="1">Seedling</tissue>
    </source>
</reference>
<protein>
    <submittedName>
        <fullName evidence="1">Uncharacterized protein</fullName>
    </submittedName>
</protein>
<name>A0ABQ8CAK0_BRANA</name>